<dbReference type="EMBL" id="GBYX01474935">
    <property type="protein sequence ID" value="JAO06736.1"/>
    <property type="molecule type" value="Transcribed_RNA"/>
</dbReference>
<evidence type="ECO:0000313" key="1">
    <source>
        <dbReference type="EMBL" id="JAO06736.1"/>
    </source>
</evidence>
<accession>A0A0S7EUQ4</accession>
<proteinExistence type="predicted"/>
<dbReference type="AlphaFoldDB" id="A0A0S7EUQ4"/>
<feature type="non-terminal residue" evidence="1">
    <location>
        <position position="135"/>
    </location>
</feature>
<gene>
    <name evidence="1" type="primary">PPUP7561</name>
</gene>
<reference evidence="1" key="1">
    <citation type="submission" date="2014-12" db="EMBL/GenBank/DDBJ databases">
        <title>Parallel Evolution in Life History Adaptation Evident in the Tissue-Specific Poeciliopsis prolifica transcriptome.</title>
        <authorList>
            <person name="Jue N.K."/>
            <person name="Foley R.J."/>
            <person name="Obergfell C."/>
            <person name="Reznick D.N."/>
            <person name="O'Neill R.J."/>
            <person name="O'Neill M.J."/>
        </authorList>
    </citation>
    <scope>NUCLEOTIDE SEQUENCE</scope>
</reference>
<sequence length="135" mass="15077">MSFCSTPTFLDHQMQVLDPSSTNTTSTTNTELMDTDGEEDIELHLKSASFLASCSPSQPAEMSERLRVMSWVTFAMETKQILPRVLSERQTSPTRSPSAECVDGCGVSGHLWSRRRGQTRSEKRKWGTLLFTSSP</sequence>
<organism evidence="1">
    <name type="scientific">Poeciliopsis prolifica</name>
    <name type="common">blackstripe livebearer</name>
    <dbReference type="NCBI Taxonomy" id="188132"/>
    <lineage>
        <taxon>Eukaryota</taxon>
        <taxon>Metazoa</taxon>
        <taxon>Chordata</taxon>
        <taxon>Craniata</taxon>
        <taxon>Vertebrata</taxon>
        <taxon>Euteleostomi</taxon>
        <taxon>Actinopterygii</taxon>
        <taxon>Neopterygii</taxon>
        <taxon>Teleostei</taxon>
        <taxon>Neoteleostei</taxon>
        <taxon>Acanthomorphata</taxon>
        <taxon>Ovalentaria</taxon>
        <taxon>Atherinomorphae</taxon>
        <taxon>Cyprinodontiformes</taxon>
        <taxon>Poeciliidae</taxon>
        <taxon>Poeciliinae</taxon>
        <taxon>Poeciliopsis</taxon>
    </lineage>
</organism>
<protein>
    <submittedName>
        <fullName evidence="1">PPUP7561</fullName>
    </submittedName>
</protein>
<name>A0A0S7EUQ4_9TELE</name>